<proteinExistence type="predicted"/>
<keyword evidence="3" id="KW-1185">Reference proteome</keyword>
<accession>A0AAD4M6K7</accession>
<dbReference type="EMBL" id="WTXG01000009">
    <property type="protein sequence ID" value="KAI0303474.1"/>
    <property type="molecule type" value="Genomic_DNA"/>
</dbReference>
<keyword evidence="1" id="KW-0472">Membrane</keyword>
<evidence type="ECO:0000256" key="1">
    <source>
        <dbReference type="SAM" id="Phobius"/>
    </source>
</evidence>
<dbReference type="Proteomes" id="UP001203297">
    <property type="component" value="Unassembled WGS sequence"/>
</dbReference>
<reference evidence="2" key="1">
    <citation type="journal article" date="2022" name="New Phytol.">
        <title>Evolutionary transition to the ectomycorrhizal habit in the genomes of a hyperdiverse lineage of mushroom-forming fungi.</title>
        <authorList>
            <person name="Looney B."/>
            <person name="Miyauchi S."/>
            <person name="Morin E."/>
            <person name="Drula E."/>
            <person name="Courty P.E."/>
            <person name="Kohler A."/>
            <person name="Kuo A."/>
            <person name="LaButti K."/>
            <person name="Pangilinan J."/>
            <person name="Lipzen A."/>
            <person name="Riley R."/>
            <person name="Andreopoulos W."/>
            <person name="He G."/>
            <person name="Johnson J."/>
            <person name="Nolan M."/>
            <person name="Tritt A."/>
            <person name="Barry K.W."/>
            <person name="Grigoriev I.V."/>
            <person name="Nagy L.G."/>
            <person name="Hibbett D."/>
            <person name="Henrissat B."/>
            <person name="Matheny P.B."/>
            <person name="Labbe J."/>
            <person name="Martin F.M."/>
        </authorList>
    </citation>
    <scope>NUCLEOTIDE SEQUENCE</scope>
    <source>
        <strain evidence="2">BPL690</strain>
    </source>
</reference>
<keyword evidence="1" id="KW-0812">Transmembrane</keyword>
<feature type="transmembrane region" description="Helical" evidence="1">
    <location>
        <begin position="77"/>
        <end position="103"/>
    </location>
</feature>
<dbReference type="AlphaFoldDB" id="A0AAD4M6K7"/>
<sequence length="217" mass="23984">MILFQISKFALASYNMSPLCWSKNAPSPTVYYLSPPLSPPRGQRSVMMRVANTFVRLPFIGYQAYMKIPKTVRPPHLLLLVLLLLLVALTTLLCVLLVLLVLLTTVTTAITLLLLILLPPRTLDTVVLPIRISATQFLAQVTRNYLPSPIQTLFSVLSGILQSLFNRGESVVAQAVPNTAPPLSVVVTPPCPPAPPPLPLVSAQPRTLRRSKSWFRW</sequence>
<organism evidence="2 3">
    <name type="scientific">Multifurca ochricompacta</name>
    <dbReference type="NCBI Taxonomy" id="376703"/>
    <lineage>
        <taxon>Eukaryota</taxon>
        <taxon>Fungi</taxon>
        <taxon>Dikarya</taxon>
        <taxon>Basidiomycota</taxon>
        <taxon>Agaricomycotina</taxon>
        <taxon>Agaricomycetes</taxon>
        <taxon>Russulales</taxon>
        <taxon>Russulaceae</taxon>
        <taxon>Multifurca</taxon>
    </lineage>
</organism>
<gene>
    <name evidence="2" type="ORF">B0F90DRAFT_1376749</name>
</gene>
<protein>
    <submittedName>
        <fullName evidence="2">Uncharacterized protein</fullName>
    </submittedName>
</protein>
<evidence type="ECO:0000313" key="3">
    <source>
        <dbReference type="Proteomes" id="UP001203297"/>
    </source>
</evidence>
<comment type="caution">
    <text evidence="2">The sequence shown here is derived from an EMBL/GenBank/DDBJ whole genome shotgun (WGS) entry which is preliminary data.</text>
</comment>
<name>A0AAD4M6K7_9AGAM</name>
<keyword evidence="1" id="KW-1133">Transmembrane helix</keyword>
<evidence type="ECO:0000313" key="2">
    <source>
        <dbReference type="EMBL" id="KAI0303474.1"/>
    </source>
</evidence>